<dbReference type="Pfam" id="PF02447">
    <property type="entry name" value="GntP_permease"/>
    <property type="match status" value="2"/>
</dbReference>
<name>A0A4R4VR28_9PSEU</name>
<dbReference type="GO" id="GO:0005886">
    <property type="term" value="C:plasma membrane"/>
    <property type="evidence" value="ECO:0007669"/>
    <property type="project" value="TreeGrafter"/>
</dbReference>
<evidence type="ECO:0000313" key="3">
    <source>
        <dbReference type="Proteomes" id="UP000295674"/>
    </source>
</evidence>
<feature type="transmembrane region" description="Helical" evidence="1">
    <location>
        <begin position="411"/>
        <end position="435"/>
    </location>
</feature>
<protein>
    <submittedName>
        <fullName evidence="2">Gluconate permease</fullName>
    </submittedName>
</protein>
<feature type="transmembrane region" description="Helical" evidence="1">
    <location>
        <begin position="447"/>
        <end position="472"/>
    </location>
</feature>
<dbReference type="RefSeq" id="WP_132673090.1">
    <property type="nucleotide sequence ID" value="NZ_SMKS01000007.1"/>
</dbReference>
<sequence>MTNSLILLNTAFAILAAVLMITRFRVNPVIALLLSSSYLGMTSGLGVDGTIEAITRGFGDLMAEIGLLVAFGVLAGSLLQRSGAIERLIEALLKRIGPKRMPYALSVSVATVLQSIFLDVLVVIVAPLARGLGVRIGKAGTPRMISAMAIGMEVGVVMVVPGIAALALAGVLGVPLGTMLSLGLLVAVPTTVISVAIMQFVFRHGWWDETKDELPASAAITGSGTEGASDPLGSGGARSTKSVAPSAVASEAGVTTTSRPPLLLLFAPVLGALVLIATGASLDVVGLEIAPLAFVCDPVIALLVGLIGTILVTRRAVGKAAMDEALGNGFRESGQILILNGVGGSLALTIENIGLGDILGRHFSASTAFPLLMVWVIAAILHVAVGSVSISAITAAGILAPLAPVIGLDAVWIALAAGAGSLLTIHVTSNTFWLLQSLTGLTTRGTLKTFSASVSVASVVAIAVIVPLSMVLG</sequence>
<dbReference type="OrthoDB" id="3636773at2"/>
<reference evidence="2 3" key="1">
    <citation type="submission" date="2019-03" db="EMBL/GenBank/DDBJ databases">
        <title>Draft genome sequences of novel Actinobacteria.</title>
        <authorList>
            <person name="Sahin N."/>
            <person name="Ay H."/>
            <person name="Saygin H."/>
        </authorList>
    </citation>
    <scope>NUCLEOTIDE SEQUENCE [LARGE SCALE GENOMIC DNA]</scope>
    <source>
        <strain evidence="2 3">16K309</strain>
    </source>
</reference>
<dbReference type="Proteomes" id="UP000295674">
    <property type="component" value="Unassembled WGS sequence"/>
</dbReference>
<feature type="transmembrane region" description="Helical" evidence="1">
    <location>
        <begin position="371"/>
        <end position="399"/>
    </location>
</feature>
<dbReference type="PANTHER" id="PTHR30354:SF11">
    <property type="entry name" value="PERMEASE"/>
    <property type="match status" value="1"/>
</dbReference>
<dbReference type="InterPro" id="IPR003474">
    <property type="entry name" value="Glcn_transporter"/>
</dbReference>
<organism evidence="2 3">
    <name type="scientific">Saccharopolyspora terrae</name>
    <dbReference type="NCBI Taxonomy" id="2530384"/>
    <lineage>
        <taxon>Bacteria</taxon>
        <taxon>Bacillati</taxon>
        <taxon>Actinomycetota</taxon>
        <taxon>Actinomycetes</taxon>
        <taxon>Pseudonocardiales</taxon>
        <taxon>Pseudonocardiaceae</taxon>
        <taxon>Saccharopolyspora</taxon>
    </lineage>
</organism>
<keyword evidence="1" id="KW-1133">Transmembrane helix</keyword>
<gene>
    <name evidence="2" type="ORF">E1181_06820</name>
</gene>
<accession>A0A4R4VR28</accession>
<feature type="transmembrane region" description="Helical" evidence="1">
    <location>
        <begin position="103"/>
        <end position="129"/>
    </location>
</feature>
<feature type="transmembrane region" description="Helical" evidence="1">
    <location>
        <begin position="61"/>
        <end position="83"/>
    </location>
</feature>
<feature type="transmembrane region" description="Helical" evidence="1">
    <location>
        <begin position="262"/>
        <end position="280"/>
    </location>
</feature>
<keyword evidence="3" id="KW-1185">Reference proteome</keyword>
<feature type="transmembrane region" description="Helical" evidence="1">
    <location>
        <begin position="150"/>
        <end position="174"/>
    </location>
</feature>
<dbReference type="GO" id="GO:0015128">
    <property type="term" value="F:gluconate transmembrane transporter activity"/>
    <property type="evidence" value="ECO:0007669"/>
    <property type="project" value="InterPro"/>
</dbReference>
<keyword evidence="1" id="KW-0472">Membrane</keyword>
<keyword evidence="1" id="KW-0812">Transmembrane</keyword>
<proteinExistence type="predicted"/>
<feature type="transmembrane region" description="Helical" evidence="1">
    <location>
        <begin position="292"/>
        <end position="312"/>
    </location>
</feature>
<dbReference type="EMBL" id="SMKS01000007">
    <property type="protein sequence ID" value="TDD08272.1"/>
    <property type="molecule type" value="Genomic_DNA"/>
</dbReference>
<feature type="transmembrane region" description="Helical" evidence="1">
    <location>
        <begin position="30"/>
        <end position="49"/>
    </location>
</feature>
<comment type="caution">
    <text evidence="2">The sequence shown here is derived from an EMBL/GenBank/DDBJ whole genome shotgun (WGS) entry which is preliminary data.</text>
</comment>
<evidence type="ECO:0000256" key="1">
    <source>
        <dbReference type="SAM" id="Phobius"/>
    </source>
</evidence>
<feature type="transmembrane region" description="Helical" evidence="1">
    <location>
        <begin position="180"/>
        <end position="202"/>
    </location>
</feature>
<evidence type="ECO:0000313" key="2">
    <source>
        <dbReference type="EMBL" id="TDD08272.1"/>
    </source>
</evidence>
<dbReference type="PANTHER" id="PTHR30354">
    <property type="entry name" value="GNT FAMILY GLUCONATE TRANSPORTER"/>
    <property type="match status" value="1"/>
</dbReference>
<dbReference type="AlphaFoldDB" id="A0A4R4VR28"/>